<dbReference type="RefSeq" id="WP_091191748.1">
    <property type="nucleotide sequence ID" value="NZ_FOVE01000004.1"/>
</dbReference>
<gene>
    <name evidence="1" type="ORF">SAMN05660284_00846</name>
</gene>
<name>A0A1I4X0M6_9NEIS</name>
<protein>
    <recommendedName>
        <fullName evidence="3">HEPN domain-containing protein</fullName>
    </recommendedName>
</protein>
<dbReference type="AlphaFoldDB" id="A0A1I4X0M6"/>
<organism evidence="1 2">
    <name type="scientific">Formivibrio citricus</name>
    <dbReference type="NCBI Taxonomy" id="83765"/>
    <lineage>
        <taxon>Bacteria</taxon>
        <taxon>Pseudomonadati</taxon>
        <taxon>Pseudomonadota</taxon>
        <taxon>Betaproteobacteria</taxon>
        <taxon>Neisseriales</taxon>
        <taxon>Chitinibacteraceae</taxon>
        <taxon>Formivibrio</taxon>
    </lineage>
</organism>
<evidence type="ECO:0000313" key="2">
    <source>
        <dbReference type="Proteomes" id="UP000242869"/>
    </source>
</evidence>
<accession>A0A1I4X0M6</accession>
<evidence type="ECO:0000313" key="1">
    <source>
        <dbReference type="EMBL" id="SFN19544.1"/>
    </source>
</evidence>
<keyword evidence="2" id="KW-1185">Reference proteome</keyword>
<dbReference type="EMBL" id="FOVE01000004">
    <property type="protein sequence ID" value="SFN19544.1"/>
    <property type="molecule type" value="Genomic_DNA"/>
</dbReference>
<evidence type="ECO:0008006" key="3">
    <source>
        <dbReference type="Google" id="ProtNLM"/>
    </source>
</evidence>
<proteinExistence type="predicted"/>
<sequence>MRKEPSARIFSNALQFYELTKLAYDNPAVRPKTLMAVICNFALSIELLLKSCDAGVKKSQHQPGTLLTDAEIYSNAWGHDLEKIFDSFDSEIKSKIEYLYKKTTGNDLRPLLSKYKDYFIHARYAHEPKSGHSYDVSGIHDLAEGLIASIRKWNNE</sequence>
<dbReference type="Proteomes" id="UP000242869">
    <property type="component" value="Unassembled WGS sequence"/>
</dbReference>
<dbReference type="OrthoDB" id="8812094at2"/>
<dbReference type="STRING" id="83765.SAMN05660284_00846"/>
<reference evidence="2" key="1">
    <citation type="submission" date="2016-10" db="EMBL/GenBank/DDBJ databases">
        <authorList>
            <person name="Varghese N."/>
            <person name="Submissions S."/>
        </authorList>
    </citation>
    <scope>NUCLEOTIDE SEQUENCE [LARGE SCALE GENOMIC DNA]</scope>
    <source>
        <strain evidence="2">DSM 6150</strain>
    </source>
</reference>